<comment type="caution">
    <text evidence="1">The sequence shown here is derived from an EMBL/GenBank/DDBJ whole genome shotgun (WGS) entry which is preliminary data.</text>
</comment>
<evidence type="ECO:0000313" key="2">
    <source>
        <dbReference type="Proteomes" id="UP000237846"/>
    </source>
</evidence>
<gene>
    <name evidence="1" type="ORF">CLV72_104131</name>
</gene>
<dbReference type="EMBL" id="PVZC01000004">
    <property type="protein sequence ID" value="PRX98554.1"/>
    <property type="molecule type" value="Genomic_DNA"/>
</dbReference>
<reference evidence="1 2" key="1">
    <citation type="submission" date="2018-03" db="EMBL/GenBank/DDBJ databases">
        <title>Genomic Encyclopedia of Archaeal and Bacterial Type Strains, Phase II (KMG-II): from individual species to whole genera.</title>
        <authorList>
            <person name="Goeker M."/>
        </authorList>
    </citation>
    <scope>NUCLEOTIDE SEQUENCE [LARGE SCALE GENOMIC DNA]</scope>
    <source>
        <strain evidence="1 2">DSM 45601</strain>
    </source>
</reference>
<name>A0A2T0Q424_9ACTN</name>
<sequence length="145" mass="16897">MRRVIPASVYRQQRSEGCTALIATAKHWPCLFPQHGAGMKHTRKIELEPWQQTMVDAHPDRLIRGLIHSDGCRSINRIRKKSPDGDKFYEYPRYFFYNVSTDIMRLCGETLDRLGIAWKMNNWNSLSIARKDAVAEMDRIVGPKY</sequence>
<evidence type="ECO:0000313" key="1">
    <source>
        <dbReference type="EMBL" id="PRX98554.1"/>
    </source>
</evidence>
<protein>
    <recommendedName>
        <fullName evidence="3">DOD-type homing endonuclease domain-containing protein</fullName>
    </recommendedName>
</protein>
<dbReference type="Proteomes" id="UP000237846">
    <property type="component" value="Unassembled WGS sequence"/>
</dbReference>
<evidence type="ECO:0008006" key="3">
    <source>
        <dbReference type="Google" id="ProtNLM"/>
    </source>
</evidence>
<keyword evidence="2" id="KW-1185">Reference proteome</keyword>
<organism evidence="1 2">
    <name type="scientific">Allonocardiopsis opalescens</name>
    <dbReference type="NCBI Taxonomy" id="1144618"/>
    <lineage>
        <taxon>Bacteria</taxon>
        <taxon>Bacillati</taxon>
        <taxon>Actinomycetota</taxon>
        <taxon>Actinomycetes</taxon>
        <taxon>Streptosporangiales</taxon>
        <taxon>Allonocardiopsis</taxon>
    </lineage>
</organism>
<dbReference type="AlphaFoldDB" id="A0A2T0Q424"/>
<accession>A0A2T0Q424</accession>
<proteinExistence type="predicted"/>